<proteinExistence type="predicted"/>
<dbReference type="PANTHER" id="PTHR24189">
    <property type="entry name" value="MYOTROPHIN"/>
    <property type="match status" value="1"/>
</dbReference>
<organism evidence="4 6">
    <name type="scientific">Verticillium longisporum</name>
    <name type="common">Verticillium dahliae var. longisporum</name>
    <dbReference type="NCBI Taxonomy" id="100787"/>
    <lineage>
        <taxon>Eukaryota</taxon>
        <taxon>Fungi</taxon>
        <taxon>Dikarya</taxon>
        <taxon>Ascomycota</taxon>
        <taxon>Pezizomycotina</taxon>
        <taxon>Sordariomycetes</taxon>
        <taxon>Hypocreomycetidae</taxon>
        <taxon>Glomerellales</taxon>
        <taxon>Plectosphaerellaceae</taxon>
        <taxon>Verticillium</taxon>
    </lineage>
</organism>
<dbReference type="EMBL" id="CVQH01014891">
    <property type="protein sequence ID" value="CRK22938.1"/>
    <property type="molecule type" value="Genomic_DNA"/>
</dbReference>
<dbReference type="InterPro" id="IPR036770">
    <property type="entry name" value="Ankyrin_rpt-contain_sf"/>
</dbReference>
<sequence length="684" mass="77370">MPALTHDVPCLPSRLECLPNELLHLILDFLPSHCYWRFALANSKLKSRLVPLLFGSSKLGRRDELVQMAAQFGYNYMLTSALSFGPVQTTLTTSTVIRCYYYYARGCRRPVGFAALAEDTLPASTLNMALTNGLGKESIPVIRTLLAAGADDCTSRFWLNKYCMEYHIALAERTPLHVVDNIHALAVLLEPGSNCLRYLNTASFSRWPTPLATAIASQRSFEFVKMLIDAGADASGPHPNYATDQELINVYTEEGVEYDTRFKGNLERAFSGHWLNGVPADEYWLTHFEIACLFGRFKTAELLLRSGASIFDCTRYNGPLRALETAIRATNANGDDRRGIAFVDLFMRNGLEFYFNSPLIMGTLWFVSEAVFMRFLAWGVNPMVSYLDQHGITSLARYLVTVQSIFGPDLITVAERTRLRCIKSNALLACAMTADDAEGFCRQWAIDEGLLILEWGFETGFHPSERRSGAVLAVNGMVELFERDLDHIPIWRRLFFENREDCPYVGTLHIVVESVELLLKSGMTVKMDQYGRTPLHYALRINRVPVSPILWSIVMPDVDADDMRAILDWRMVALMMPFSYDYFSGEGYRQMEVKRDDNMVRIIRALLRAGVPVDTVDNRGQTFREYALRTGWGEVWQRALEHEGLCEDAQNDGMQDIGMQSDSMQNDSVHNDSTQSSDMHDDSM</sequence>
<evidence type="ECO:0000256" key="1">
    <source>
        <dbReference type="ARBA" id="ARBA00022737"/>
    </source>
</evidence>
<dbReference type="SUPFAM" id="SSF48403">
    <property type="entry name" value="Ankyrin repeat"/>
    <property type="match status" value="1"/>
</dbReference>
<name>A0A0G4LLS5_VERLO</name>
<keyword evidence="2" id="KW-0040">ANK repeat</keyword>
<dbReference type="SMART" id="SM00248">
    <property type="entry name" value="ANK"/>
    <property type="match status" value="3"/>
</dbReference>
<keyword evidence="1" id="KW-0677">Repeat</keyword>
<evidence type="ECO:0000313" key="5">
    <source>
        <dbReference type="EMBL" id="CRK24958.1"/>
    </source>
</evidence>
<gene>
    <name evidence="4" type="ORF">BN1708_013551</name>
    <name evidence="5" type="ORF">BN1723_013431</name>
</gene>
<dbReference type="InterPro" id="IPR002110">
    <property type="entry name" value="Ankyrin_rpt"/>
</dbReference>
<evidence type="ECO:0000313" key="7">
    <source>
        <dbReference type="Proteomes" id="UP000045706"/>
    </source>
</evidence>
<dbReference type="PANTHER" id="PTHR24189:SF50">
    <property type="entry name" value="ANKYRIN REPEAT AND SOCS BOX PROTEIN 2"/>
    <property type="match status" value="1"/>
</dbReference>
<keyword evidence="6" id="KW-1185">Reference proteome</keyword>
<protein>
    <recommendedName>
        <fullName evidence="8">F-box domain-containing protein</fullName>
    </recommendedName>
</protein>
<evidence type="ECO:0000256" key="3">
    <source>
        <dbReference type="SAM" id="MobiDB-lite"/>
    </source>
</evidence>
<feature type="region of interest" description="Disordered" evidence="3">
    <location>
        <begin position="651"/>
        <end position="684"/>
    </location>
</feature>
<dbReference type="EMBL" id="CVQI01017002">
    <property type="protein sequence ID" value="CRK24958.1"/>
    <property type="molecule type" value="Genomic_DNA"/>
</dbReference>
<dbReference type="Gene3D" id="1.25.40.20">
    <property type="entry name" value="Ankyrin repeat-containing domain"/>
    <property type="match status" value="2"/>
</dbReference>
<evidence type="ECO:0008006" key="8">
    <source>
        <dbReference type="Google" id="ProtNLM"/>
    </source>
</evidence>
<dbReference type="AlphaFoldDB" id="A0A0G4LLS5"/>
<accession>A0A0G4LLS5</accession>
<evidence type="ECO:0000313" key="6">
    <source>
        <dbReference type="Proteomes" id="UP000044602"/>
    </source>
</evidence>
<feature type="compositionally biased region" description="Polar residues" evidence="3">
    <location>
        <begin position="658"/>
        <end position="677"/>
    </location>
</feature>
<dbReference type="InterPro" id="IPR050745">
    <property type="entry name" value="Multifunctional_regulatory"/>
</dbReference>
<reference evidence="6 7" key="1">
    <citation type="submission" date="2015-05" db="EMBL/GenBank/DDBJ databases">
        <authorList>
            <person name="Fogelqvist Johan"/>
        </authorList>
    </citation>
    <scope>NUCLEOTIDE SEQUENCE [LARGE SCALE GENOMIC DNA]</scope>
    <source>
        <strain evidence="4">VL1</strain>
        <strain evidence="5">VL2</strain>
    </source>
</reference>
<dbReference type="Proteomes" id="UP000045706">
    <property type="component" value="Unassembled WGS sequence"/>
</dbReference>
<evidence type="ECO:0000256" key="2">
    <source>
        <dbReference type="ARBA" id="ARBA00023043"/>
    </source>
</evidence>
<dbReference type="Proteomes" id="UP000044602">
    <property type="component" value="Unassembled WGS sequence"/>
</dbReference>
<evidence type="ECO:0000313" key="4">
    <source>
        <dbReference type="EMBL" id="CRK22938.1"/>
    </source>
</evidence>